<feature type="transmembrane region" description="Helical" evidence="15">
    <location>
        <begin position="213"/>
        <end position="231"/>
    </location>
</feature>
<dbReference type="Pfam" id="PF00403">
    <property type="entry name" value="HMA"/>
    <property type="match status" value="1"/>
</dbReference>
<dbReference type="PRINTS" id="PR00119">
    <property type="entry name" value="CATATPASE"/>
</dbReference>
<dbReference type="Gene3D" id="1.20.1110.10">
    <property type="entry name" value="Calcium-transporting ATPase, transmembrane domain"/>
    <property type="match status" value="1"/>
</dbReference>
<dbReference type="InterPro" id="IPR059000">
    <property type="entry name" value="ATPase_P-type_domA"/>
</dbReference>
<evidence type="ECO:0000313" key="18">
    <source>
        <dbReference type="Proteomes" id="UP001589795"/>
    </source>
</evidence>
<evidence type="ECO:0000256" key="15">
    <source>
        <dbReference type="RuleBase" id="RU362081"/>
    </source>
</evidence>
<dbReference type="SUPFAM" id="SSF81653">
    <property type="entry name" value="Calcium ATPase, transduction domain A"/>
    <property type="match status" value="1"/>
</dbReference>
<evidence type="ECO:0000256" key="12">
    <source>
        <dbReference type="ARBA" id="ARBA00022989"/>
    </source>
</evidence>
<dbReference type="InterPro" id="IPR036163">
    <property type="entry name" value="HMA_dom_sf"/>
</dbReference>
<dbReference type="InterPro" id="IPR017969">
    <property type="entry name" value="Heavy-metal-associated_CS"/>
</dbReference>
<dbReference type="InterPro" id="IPR027256">
    <property type="entry name" value="P-typ_ATPase_IB"/>
</dbReference>
<evidence type="ECO:0000256" key="4">
    <source>
        <dbReference type="ARBA" id="ARBA00022475"/>
    </source>
</evidence>
<dbReference type="EMBL" id="JBHLWQ010000132">
    <property type="protein sequence ID" value="MFC0201407.1"/>
    <property type="molecule type" value="Genomic_DNA"/>
</dbReference>
<feature type="domain" description="HMA" evidence="16">
    <location>
        <begin position="38"/>
        <end position="104"/>
    </location>
</feature>
<keyword evidence="7 15" id="KW-0479">Metal-binding</keyword>
<keyword evidence="11" id="KW-1278">Translocase</keyword>
<dbReference type="Gene3D" id="3.40.1110.10">
    <property type="entry name" value="Calcium-transporting ATPase, cytoplasmic domain N"/>
    <property type="match status" value="1"/>
</dbReference>
<dbReference type="PROSITE" id="PS50846">
    <property type="entry name" value="HMA_2"/>
    <property type="match status" value="1"/>
</dbReference>
<evidence type="ECO:0000256" key="10">
    <source>
        <dbReference type="ARBA" id="ARBA00022842"/>
    </source>
</evidence>
<dbReference type="InterPro" id="IPR006121">
    <property type="entry name" value="HMA_dom"/>
</dbReference>
<feature type="transmembrane region" description="Helical" evidence="15">
    <location>
        <begin position="125"/>
        <end position="146"/>
    </location>
</feature>
<evidence type="ECO:0000313" key="17">
    <source>
        <dbReference type="EMBL" id="MFC0201407.1"/>
    </source>
</evidence>
<protein>
    <submittedName>
        <fullName evidence="17">Heavy metal translocating P-type ATPase</fullName>
    </submittedName>
</protein>
<keyword evidence="14 15" id="KW-0472">Membrane</keyword>
<dbReference type="SUPFAM" id="SSF55008">
    <property type="entry name" value="HMA, heavy metal-associated domain"/>
    <property type="match status" value="1"/>
</dbReference>
<dbReference type="Gene3D" id="3.30.70.100">
    <property type="match status" value="1"/>
</dbReference>
<dbReference type="InterPro" id="IPR036412">
    <property type="entry name" value="HAD-like_sf"/>
</dbReference>
<dbReference type="InterPro" id="IPR023298">
    <property type="entry name" value="ATPase_P-typ_TM_dom_sf"/>
</dbReference>
<keyword evidence="13" id="KW-0406">Ion transport</keyword>
<feature type="transmembrane region" description="Helical" evidence="15">
    <location>
        <begin position="399"/>
        <end position="425"/>
    </location>
</feature>
<feature type="transmembrane region" description="Helical" evidence="15">
    <location>
        <begin position="152"/>
        <end position="173"/>
    </location>
</feature>
<organism evidence="17 18">
    <name type="scientific">Paracoccus rhizosphaerae</name>
    <dbReference type="NCBI Taxonomy" id="1133347"/>
    <lineage>
        <taxon>Bacteria</taxon>
        <taxon>Pseudomonadati</taxon>
        <taxon>Pseudomonadota</taxon>
        <taxon>Alphaproteobacteria</taxon>
        <taxon>Rhodobacterales</taxon>
        <taxon>Paracoccaceae</taxon>
        <taxon>Paracoccus</taxon>
    </lineage>
</organism>
<dbReference type="NCBIfam" id="TIGR01525">
    <property type="entry name" value="ATPase-IB_hvy"/>
    <property type="match status" value="1"/>
</dbReference>
<dbReference type="Gene3D" id="2.70.150.10">
    <property type="entry name" value="Calcium-transporting ATPase, cytoplasmic transduction domain A"/>
    <property type="match status" value="1"/>
</dbReference>
<keyword evidence="10" id="KW-0460">Magnesium</keyword>
<feature type="transmembrane region" description="Helical" evidence="15">
    <location>
        <begin position="185"/>
        <end position="207"/>
    </location>
</feature>
<evidence type="ECO:0000256" key="5">
    <source>
        <dbReference type="ARBA" id="ARBA00022553"/>
    </source>
</evidence>
<evidence type="ECO:0000256" key="3">
    <source>
        <dbReference type="ARBA" id="ARBA00022448"/>
    </source>
</evidence>
<feature type="transmembrane region" description="Helical" evidence="15">
    <location>
        <begin position="691"/>
        <end position="710"/>
    </location>
</feature>
<evidence type="ECO:0000256" key="6">
    <source>
        <dbReference type="ARBA" id="ARBA00022692"/>
    </source>
</evidence>
<feature type="transmembrane region" description="Helical" evidence="15">
    <location>
        <begin position="716"/>
        <end position="735"/>
    </location>
</feature>
<dbReference type="Proteomes" id="UP001589795">
    <property type="component" value="Unassembled WGS sequence"/>
</dbReference>
<keyword evidence="9 15" id="KW-0067">ATP-binding</keyword>
<dbReference type="NCBIfam" id="TIGR01494">
    <property type="entry name" value="ATPase_P-type"/>
    <property type="match status" value="2"/>
</dbReference>
<sequence length="754" mass="79457">MRDDIMTLVDGDAAEQLMSPLQQGAARRSLRTARDGGAICLLSVPDIRCGGCVSKIERALNARDDVASARVNLSLKRVQITPSGSRADPALFIAALDRLGFAASAADDATATPDPTGNGLLRATAVAGFGAMNIMLLSVAVWSGALGTTRDAFHLLSAMIAVPVVLYAGQPFFSSAWSALRVRRVNMDVPITLAVLLATVLSLAELLQGGEQLFFDAAVTLLFFLLGGRYLDQMMRERASSAINGLARLAPSGAMVRRPDGALAYVELEEVKPGDRLVVSAGEYVPVDAQVSEGSTDLDRSLITGEPLPVLASPGDMIEAGTLNLTGSVEAVALRPAAESFLAQMIRMQSEAERNRGTYERIANRAARLYAPVVHLMALLTFLSWLWTTDGDWQQALFVAISVLIITCPCALGLAVPVAHVVAAGRLMRMGVLMKDGAGIERLANIDAAVFDKTGTLTTGRPRLEPVIADVADLSAARGLAIRSSHPAAKAIAADLVAEPAAVVEQVQEVPGYGIEGRIDGRRARLGRGDWVAEIAGEPASSPTDPAFAFAGGAPIGFEVTETLRDGVHDTFDAFSRGGLDLVILSGDSRERVMHLSHDLVLTDICAGMKPADKVSYLENMRHEGRRPLMVGDGLNDAGALAAAHVSMAPSSASDAGRTAADFVFLRKGLDAVAATHRVACRTAAVVRQNFTLAICYNCIAIPLAVAGLVTPLIAALAMSASSILVIGNSLRLSASPEKLRHGTRRRRLKKAAT</sequence>
<evidence type="ECO:0000256" key="7">
    <source>
        <dbReference type="ARBA" id="ARBA00022723"/>
    </source>
</evidence>
<name>A0ABV6CL29_9RHOB</name>
<dbReference type="Gene3D" id="3.40.50.1000">
    <property type="entry name" value="HAD superfamily/HAD-like"/>
    <property type="match status" value="1"/>
</dbReference>
<dbReference type="PRINTS" id="PR00943">
    <property type="entry name" value="CUATPASE"/>
</dbReference>
<keyword evidence="4 15" id="KW-1003">Cell membrane</keyword>
<evidence type="ECO:0000256" key="13">
    <source>
        <dbReference type="ARBA" id="ARBA00023065"/>
    </source>
</evidence>
<dbReference type="NCBIfam" id="TIGR01511">
    <property type="entry name" value="ATPase-IB1_Cu"/>
    <property type="match status" value="1"/>
</dbReference>
<dbReference type="CDD" id="cd00371">
    <property type="entry name" value="HMA"/>
    <property type="match status" value="1"/>
</dbReference>
<gene>
    <name evidence="17" type="ORF">ACFFIZ_14090</name>
</gene>
<keyword evidence="12 15" id="KW-1133">Transmembrane helix</keyword>
<comment type="similarity">
    <text evidence="2 15">Belongs to the cation transport ATPase (P-type) (TC 3.A.3) family. Type IB subfamily.</text>
</comment>
<keyword evidence="8 15" id="KW-0547">Nucleotide-binding</keyword>
<feature type="transmembrane region" description="Helical" evidence="15">
    <location>
        <begin position="369"/>
        <end position="387"/>
    </location>
</feature>
<dbReference type="SUPFAM" id="SSF81665">
    <property type="entry name" value="Calcium ATPase, transmembrane domain M"/>
    <property type="match status" value="1"/>
</dbReference>
<dbReference type="InterPro" id="IPR023299">
    <property type="entry name" value="ATPase_P-typ_cyto_dom_N"/>
</dbReference>
<dbReference type="NCBIfam" id="TIGR01512">
    <property type="entry name" value="ATPase-IB2_Cd"/>
    <property type="match status" value="1"/>
</dbReference>
<dbReference type="PROSITE" id="PS01047">
    <property type="entry name" value="HMA_1"/>
    <property type="match status" value="1"/>
</dbReference>
<dbReference type="PANTHER" id="PTHR43520">
    <property type="entry name" value="ATP7, ISOFORM B"/>
    <property type="match status" value="1"/>
</dbReference>
<dbReference type="Pfam" id="PF00122">
    <property type="entry name" value="E1-E2_ATPase"/>
    <property type="match status" value="1"/>
</dbReference>
<proteinExistence type="inferred from homology"/>
<comment type="caution">
    <text evidence="17">The sequence shown here is derived from an EMBL/GenBank/DDBJ whole genome shotgun (WGS) entry which is preliminary data.</text>
</comment>
<evidence type="ECO:0000256" key="8">
    <source>
        <dbReference type="ARBA" id="ARBA00022741"/>
    </source>
</evidence>
<evidence type="ECO:0000256" key="11">
    <source>
        <dbReference type="ARBA" id="ARBA00022967"/>
    </source>
</evidence>
<evidence type="ECO:0000256" key="14">
    <source>
        <dbReference type="ARBA" id="ARBA00023136"/>
    </source>
</evidence>
<dbReference type="SUPFAM" id="SSF56784">
    <property type="entry name" value="HAD-like"/>
    <property type="match status" value="1"/>
</dbReference>
<dbReference type="InterPro" id="IPR001757">
    <property type="entry name" value="P_typ_ATPase"/>
</dbReference>
<evidence type="ECO:0000256" key="1">
    <source>
        <dbReference type="ARBA" id="ARBA00004651"/>
    </source>
</evidence>
<comment type="subcellular location">
    <subcellularLocation>
        <location evidence="1">Cell membrane</location>
        <topology evidence="1">Multi-pass membrane protein</topology>
    </subcellularLocation>
</comment>
<evidence type="ECO:0000259" key="16">
    <source>
        <dbReference type="PROSITE" id="PS50846"/>
    </source>
</evidence>
<evidence type="ECO:0000256" key="9">
    <source>
        <dbReference type="ARBA" id="ARBA00022840"/>
    </source>
</evidence>
<dbReference type="PANTHER" id="PTHR43520:SF5">
    <property type="entry name" value="CATION-TRANSPORTING P-TYPE ATPASE-RELATED"/>
    <property type="match status" value="1"/>
</dbReference>
<keyword evidence="6 15" id="KW-0812">Transmembrane</keyword>
<evidence type="ECO:0000256" key="2">
    <source>
        <dbReference type="ARBA" id="ARBA00006024"/>
    </source>
</evidence>
<dbReference type="PROSITE" id="PS00154">
    <property type="entry name" value="ATPASE_E1_E2"/>
    <property type="match status" value="1"/>
</dbReference>
<dbReference type="InterPro" id="IPR008250">
    <property type="entry name" value="ATPase_P-typ_transduc_dom_A_sf"/>
</dbReference>
<dbReference type="InterPro" id="IPR023214">
    <property type="entry name" value="HAD_sf"/>
</dbReference>
<dbReference type="RefSeq" id="WP_378926899.1">
    <property type="nucleotide sequence ID" value="NZ_JBHLWQ010000132.1"/>
</dbReference>
<dbReference type="InterPro" id="IPR018303">
    <property type="entry name" value="ATPase_P-typ_P_site"/>
</dbReference>
<dbReference type="Pfam" id="PF00702">
    <property type="entry name" value="Hydrolase"/>
    <property type="match status" value="1"/>
</dbReference>
<keyword evidence="5" id="KW-0597">Phosphoprotein</keyword>
<reference evidence="17 18" key="1">
    <citation type="submission" date="2024-09" db="EMBL/GenBank/DDBJ databases">
        <authorList>
            <person name="Sun Q."/>
            <person name="Mori K."/>
        </authorList>
    </citation>
    <scope>NUCLEOTIDE SEQUENCE [LARGE SCALE GENOMIC DNA]</scope>
    <source>
        <strain evidence="17 18">CCM 7904</strain>
    </source>
</reference>
<keyword evidence="3" id="KW-0813">Transport</keyword>
<keyword evidence="18" id="KW-1185">Reference proteome</keyword>
<accession>A0ABV6CL29</accession>